<sequence>MDFRRIEAIFLIVFIFLDIFLFTSYTQARNSVVITSNNGHATLEKEMAQDNITVSGKLSTKTGSGYYLASQNSDHTWHNNQTKLHNVTTNYDADKNLLTVALNSPVTLPADHQKQAIYVQRFLNKPHNAIFGDQYKYAPYLSSKNDLIYVQKLKWGTLYESEGNIEVKISNQRLISYEQTYVDAVSVLREKQTTISEQRAVNNLYTNNEIPSNSQIKWTRQGYAKLLKVKGSTIYIPVWYVCFLSKGNKTSEIRKVNAFNGTIVKSNNFPAVNDDE</sequence>
<evidence type="ECO:0000313" key="4">
    <source>
        <dbReference type="Proteomes" id="UP000831947"/>
    </source>
</evidence>
<name>A0ABY4PF74_9LACO</name>
<reference evidence="3 4" key="1">
    <citation type="journal article" date="2022" name="Int. J. Syst. Evol. Microbiol.">
        <title>Apilactobacillus apisilvae sp. nov., Nicolia spurrieriana gen. nov. sp. nov., Bombilactobacillus folatiphilus sp. nov. and Bombilactobacillus thymidiniphilus sp. nov., four new lactic acid bacterial isolates from stingless bees Tetragonula carbonaria and Austroplebeia australis.</title>
        <authorList>
            <person name="Oliphant S.A."/>
            <person name="Watson-Haigh N.S."/>
            <person name="Sumby K.M."/>
            <person name="Gardner J."/>
            <person name="Groom S."/>
            <person name="Jiranek V."/>
        </authorList>
    </citation>
    <scope>NUCLEOTIDE SEQUENCE [LARGE SCALE GENOMIC DNA]</scope>
    <source>
        <strain evidence="3 4">SG4_A1</strain>
    </source>
</reference>
<accession>A0ABY4PF74</accession>
<dbReference type="Proteomes" id="UP000831947">
    <property type="component" value="Chromosome"/>
</dbReference>
<evidence type="ECO:0000259" key="2">
    <source>
        <dbReference type="Pfam" id="PF09648"/>
    </source>
</evidence>
<dbReference type="RefSeq" id="WP_249513477.1">
    <property type="nucleotide sequence ID" value="NZ_CP093365.1"/>
</dbReference>
<proteinExistence type="predicted"/>
<keyword evidence="1" id="KW-1133">Transmembrane helix</keyword>
<feature type="transmembrane region" description="Helical" evidence="1">
    <location>
        <begin position="7"/>
        <end position="25"/>
    </location>
</feature>
<evidence type="ECO:0000313" key="3">
    <source>
        <dbReference type="EMBL" id="UQS84293.1"/>
    </source>
</evidence>
<protein>
    <submittedName>
        <fullName evidence="3">Two-component system regulatory protein YycI</fullName>
    </submittedName>
</protein>
<evidence type="ECO:0000256" key="1">
    <source>
        <dbReference type="SAM" id="Phobius"/>
    </source>
</evidence>
<dbReference type="EMBL" id="CP093365">
    <property type="protein sequence ID" value="UQS84293.1"/>
    <property type="molecule type" value="Genomic_DNA"/>
</dbReference>
<dbReference type="Pfam" id="PF09648">
    <property type="entry name" value="YycI"/>
    <property type="match status" value="1"/>
</dbReference>
<keyword evidence="1" id="KW-0812">Transmembrane</keyword>
<organism evidence="3 4">
    <name type="scientific">Bombilactobacillus thymidiniphilus</name>
    <dbReference type="NCBI Taxonomy" id="2923363"/>
    <lineage>
        <taxon>Bacteria</taxon>
        <taxon>Bacillati</taxon>
        <taxon>Bacillota</taxon>
        <taxon>Bacilli</taxon>
        <taxon>Lactobacillales</taxon>
        <taxon>Lactobacillaceae</taxon>
        <taxon>Bombilactobacillus</taxon>
    </lineage>
</organism>
<feature type="domain" description="Regulatory protein YycH-like" evidence="2">
    <location>
        <begin position="35"/>
        <end position="259"/>
    </location>
</feature>
<dbReference type="InterPro" id="IPR018604">
    <property type="entry name" value="YycI-like"/>
</dbReference>
<gene>
    <name evidence="3" type="ORF">MOO47_03850</name>
</gene>
<keyword evidence="1" id="KW-0472">Membrane</keyword>
<keyword evidence="4" id="KW-1185">Reference proteome</keyword>
<dbReference type="Gene3D" id="2.40.128.690">
    <property type="entry name" value="YycH protein, domain 3-like"/>
    <property type="match status" value="1"/>
</dbReference>